<dbReference type="EMBL" id="BPLR01017873">
    <property type="protein sequence ID" value="GIY95116.1"/>
    <property type="molecule type" value="Genomic_DNA"/>
</dbReference>
<feature type="region of interest" description="Disordered" evidence="1">
    <location>
        <begin position="1"/>
        <end position="92"/>
    </location>
</feature>
<evidence type="ECO:0000313" key="2">
    <source>
        <dbReference type="EMBL" id="GIY95116.1"/>
    </source>
</evidence>
<dbReference type="AlphaFoldDB" id="A0AAV4XMD7"/>
<name>A0AAV4XMD7_CAEEX</name>
<proteinExistence type="predicted"/>
<gene>
    <name evidence="2" type="ORF">CEXT_227351</name>
</gene>
<evidence type="ECO:0000313" key="3">
    <source>
        <dbReference type="Proteomes" id="UP001054945"/>
    </source>
</evidence>
<evidence type="ECO:0000256" key="1">
    <source>
        <dbReference type="SAM" id="MobiDB-lite"/>
    </source>
</evidence>
<comment type="caution">
    <text evidence="2">The sequence shown here is derived from an EMBL/GenBank/DDBJ whole genome shotgun (WGS) entry which is preliminary data.</text>
</comment>
<feature type="compositionally biased region" description="Basic and acidic residues" evidence="1">
    <location>
        <begin position="36"/>
        <end position="56"/>
    </location>
</feature>
<protein>
    <submittedName>
        <fullName evidence="2">Uncharacterized protein</fullName>
    </submittedName>
</protein>
<accession>A0AAV4XMD7</accession>
<reference evidence="2 3" key="1">
    <citation type="submission" date="2021-06" db="EMBL/GenBank/DDBJ databases">
        <title>Caerostris extrusa draft genome.</title>
        <authorList>
            <person name="Kono N."/>
            <person name="Arakawa K."/>
        </authorList>
    </citation>
    <scope>NUCLEOTIDE SEQUENCE [LARGE SCALE GENOMIC DNA]</scope>
</reference>
<keyword evidence="3" id="KW-1185">Reference proteome</keyword>
<dbReference type="Proteomes" id="UP001054945">
    <property type="component" value="Unassembled WGS sequence"/>
</dbReference>
<organism evidence="2 3">
    <name type="scientific">Caerostris extrusa</name>
    <name type="common">Bark spider</name>
    <name type="synonym">Caerostris bankana</name>
    <dbReference type="NCBI Taxonomy" id="172846"/>
    <lineage>
        <taxon>Eukaryota</taxon>
        <taxon>Metazoa</taxon>
        <taxon>Ecdysozoa</taxon>
        <taxon>Arthropoda</taxon>
        <taxon>Chelicerata</taxon>
        <taxon>Arachnida</taxon>
        <taxon>Araneae</taxon>
        <taxon>Araneomorphae</taxon>
        <taxon>Entelegynae</taxon>
        <taxon>Araneoidea</taxon>
        <taxon>Araneidae</taxon>
        <taxon>Caerostris</taxon>
    </lineage>
</organism>
<sequence length="92" mass="10520">MERFSISRSKPHPPPSRSGRGERKELVPAVVSPPRHAVDRERKNHNQESINKKDGRGPNPFRGAPSLSPEFDLQKGEKRSTWTNLKVNRKNK</sequence>